<evidence type="ECO:0000313" key="10">
    <source>
        <dbReference type="EMBL" id="TKB50634.1"/>
    </source>
</evidence>
<dbReference type="InterPro" id="IPR003838">
    <property type="entry name" value="ABC3_permease_C"/>
</dbReference>
<feature type="transmembrane region" description="Helical" evidence="7">
    <location>
        <begin position="369"/>
        <end position="390"/>
    </location>
</feature>
<dbReference type="Pfam" id="PF12704">
    <property type="entry name" value="MacB_PCD"/>
    <property type="match status" value="1"/>
</dbReference>
<feature type="transmembrane region" description="Helical" evidence="7">
    <location>
        <begin position="307"/>
        <end position="337"/>
    </location>
</feature>
<dbReference type="AlphaFoldDB" id="A0A4U1BHT1"/>
<dbReference type="InterPro" id="IPR051447">
    <property type="entry name" value="Lipoprotein-release_system"/>
</dbReference>
<evidence type="ECO:0000256" key="3">
    <source>
        <dbReference type="ARBA" id="ARBA00022475"/>
    </source>
</evidence>
<evidence type="ECO:0000256" key="7">
    <source>
        <dbReference type="SAM" id="Phobius"/>
    </source>
</evidence>
<dbReference type="RefSeq" id="WP_136852176.1">
    <property type="nucleotide sequence ID" value="NZ_SWCI01000002.1"/>
</dbReference>
<dbReference type="PANTHER" id="PTHR30489">
    <property type="entry name" value="LIPOPROTEIN-RELEASING SYSTEM TRANSMEMBRANE PROTEIN LOLE"/>
    <property type="match status" value="1"/>
</dbReference>
<evidence type="ECO:0000259" key="8">
    <source>
        <dbReference type="Pfam" id="PF02687"/>
    </source>
</evidence>
<keyword evidence="3" id="KW-1003">Cell membrane</keyword>
<feature type="domain" description="ABC3 transporter permease C-terminal" evidence="8">
    <location>
        <begin position="266"/>
        <end position="396"/>
    </location>
</feature>
<evidence type="ECO:0000313" key="11">
    <source>
        <dbReference type="Proteomes" id="UP000305674"/>
    </source>
</evidence>
<accession>A0A4U1BHT1</accession>
<organism evidence="10 11">
    <name type="scientific">Ferrimonas sediminicola</name>
    <dbReference type="NCBI Taxonomy" id="2569538"/>
    <lineage>
        <taxon>Bacteria</taxon>
        <taxon>Pseudomonadati</taxon>
        <taxon>Pseudomonadota</taxon>
        <taxon>Gammaproteobacteria</taxon>
        <taxon>Alteromonadales</taxon>
        <taxon>Ferrimonadaceae</taxon>
        <taxon>Ferrimonas</taxon>
    </lineage>
</organism>
<keyword evidence="6 7" id="KW-0472">Membrane</keyword>
<dbReference type="OrthoDB" id="9770036at2"/>
<keyword evidence="5 7" id="KW-1133">Transmembrane helix</keyword>
<evidence type="ECO:0000256" key="1">
    <source>
        <dbReference type="ARBA" id="ARBA00004651"/>
    </source>
</evidence>
<evidence type="ECO:0000256" key="5">
    <source>
        <dbReference type="ARBA" id="ARBA00022989"/>
    </source>
</evidence>
<dbReference type="Proteomes" id="UP000305674">
    <property type="component" value="Unassembled WGS sequence"/>
</dbReference>
<comment type="subcellular location">
    <subcellularLocation>
        <location evidence="1">Cell membrane</location>
        <topology evidence="1">Multi-pass membrane protein</topology>
    </subcellularLocation>
</comment>
<keyword evidence="4 7" id="KW-0812">Transmembrane</keyword>
<protein>
    <submittedName>
        <fullName evidence="10">FtsX-like permease family protein</fullName>
    </submittedName>
</protein>
<evidence type="ECO:0000256" key="2">
    <source>
        <dbReference type="ARBA" id="ARBA00005236"/>
    </source>
</evidence>
<feature type="transmembrane region" description="Helical" evidence="7">
    <location>
        <begin position="266"/>
        <end position="286"/>
    </location>
</feature>
<reference evidence="10 11" key="1">
    <citation type="submission" date="2019-04" db="EMBL/GenBank/DDBJ databases">
        <authorList>
            <person name="Hwang J.C."/>
        </authorList>
    </citation>
    <scope>NUCLEOTIDE SEQUENCE [LARGE SCALE GENOMIC DNA]</scope>
    <source>
        <strain evidence="10 11">IMCC35001</strain>
    </source>
</reference>
<feature type="domain" description="MacB-like periplasmic core" evidence="9">
    <location>
        <begin position="17"/>
        <end position="235"/>
    </location>
</feature>
<evidence type="ECO:0000256" key="4">
    <source>
        <dbReference type="ARBA" id="ARBA00022692"/>
    </source>
</evidence>
<sequence length="408" mass="44751">MLLTLAWRNLWRQKRRTLLTAAALALAMLLSLLTRSLQEGTYDSNIDNAARLSTGLLQIQHPEFHDSQSIDHLVPATQAFITPAQSLAEVSLVLPRLASFALAASEQTSKGVRVLGVPPAQEDDYSGLAQKVVSGHYLQPGRAQALLGETLARHLGLAIGDEVALYGQGYHGQTAAGLFRIVGLVRFPMPGFDSALVYLPLDQAQQLFSTGRHVSSWLIHPRSLQALAPLTDRVARLYPEQAVLDWHSLSPEMAQQIQMDRAGGQFMILLLYGVVGFGLFATLMMMTLERRREFAVMMATGMTRGRLMLLVMTESLLLAILGLILGLALALPLILWFSHHPIRLSGEAAQMMLELGWEPAMPMQLSATLMVQQAAVVLLLLLICLPYPLWRIGRLNLVNALKGGDDAD</sequence>
<proteinExistence type="inferred from homology"/>
<evidence type="ECO:0000256" key="6">
    <source>
        <dbReference type="ARBA" id="ARBA00023136"/>
    </source>
</evidence>
<dbReference type="InterPro" id="IPR025857">
    <property type="entry name" value="MacB_PCD"/>
</dbReference>
<evidence type="ECO:0000259" key="9">
    <source>
        <dbReference type="Pfam" id="PF12704"/>
    </source>
</evidence>
<dbReference type="GO" id="GO:0044874">
    <property type="term" value="P:lipoprotein localization to outer membrane"/>
    <property type="evidence" value="ECO:0007669"/>
    <property type="project" value="TreeGrafter"/>
</dbReference>
<name>A0A4U1BHT1_9GAMM</name>
<comment type="similarity">
    <text evidence="2">Belongs to the ABC-4 integral membrane protein family. LolC/E subfamily.</text>
</comment>
<dbReference type="GO" id="GO:0098797">
    <property type="term" value="C:plasma membrane protein complex"/>
    <property type="evidence" value="ECO:0007669"/>
    <property type="project" value="TreeGrafter"/>
</dbReference>
<gene>
    <name evidence="10" type="ORF">FCL40_05660</name>
</gene>
<comment type="caution">
    <text evidence="10">The sequence shown here is derived from an EMBL/GenBank/DDBJ whole genome shotgun (WGS) entry which is preliminary data.</text>
</comment>
<keyword evidence="11" id="KW-1185">Reference proteome</keyword>
<dbReference type="Pfam" id="PF02687">
    <property type="entry name" value="FtsX"/>
    <property type="match status" value="1"/>
</dbReference>
<dbReference type="PANTHER" id="PTHR30489:SF0">
    <property type="entry name" value="LIPOPROTEIN-RELEASING SYSTEM TRANSMEMBRANE PROTEIN LOLE"/>
    <property type="match status" value="1"/>
</dbReference>
<dbReference type="EMBL" id="SWCI01000002">
    <property type="protein sequence ID" value="TKB50634.1"/>
    <property type="molecule type" value="Genomic_DNA"/>
</dbReference>